<feature type="binding site" evidence="7">
    <location>
        <position position="318"/>
    </location>
    <ligand>
        <name>Fe(3+)</name>
        <dbReference type="ChEBI" id="CHEBI:29034"/>
    </ligand>
</feature>
<evidence type="ECO:0000313" key="10">
    <source>
        <dbReference type="Proteomes" id="UP000242864"/>
    </source>
</evidence>
<feature type="binding site" evidence="7">
    <location>
        <position position="77"/>
    </location>
    <ligand>
        <name>Fe(3+)</name>
        <dbReference type="ChEBI" id="CHEBI:29034"/>
    </ligand>
</feature>
<feature type="binding site" evidence="7">
    <location>
        <position position="86"/>
    </location>
    <ligand>
        <name>4-imidazolone-5-propanoate</name>
        <dbReference type="ChEBI" id="CHEBI:77893"/>
    </ligand>
</feature>
<comment type="function">
    <text evidence="7">Catalyzes the hydrolytic cleavage of the carbon-nitrogen bond in imidazolone-5-propanoate to yield N-formimidoyl-L-glutamate. It is the third step in the universal histidine degradation pathway.</text>
</comment>
<comment type="subcellular location">
    <subcellularLocation>
        <location evidence="7">Cytoplasm</location>
    </subcellularLocation>
</comment>
<feature type="binding site" evidence="7">
    <location>
        <position position="243"/>
    </location>
    <ligand>
        <name>Fe(3+)</name>
        <dbReference type="ChEBI" id="CHEBI:29034"/>
    </ligand>
</feature>
<keyword evidence="5 7" id="KW-0862">Zinc</keyword>
<evidence type="ECO:0000256" key="1">
    <source>
        <dbReference type="ARBA" id="ARBA00012864"/>
    </source>
</evidence>
<keyword evidence="2 7" id="KW-0479">Metal-binding</keyword>
<feature type="binding site" evidence="7">
    <location>
        <position position="149"/>
    </location>
    <ligand>
        <name>4-imidazolone-5-propanoate</name>
        <dbReference type="ChEBI" id="CHEBI:77893"/>
    </ligand>
</feature>
<feature type="binding site" evidence="7">
    <location>
        <position position="322"/>
    </location>
    <ligand>
        <name>N-formimidoyl-L-glutamate</name>
        <dbReference type="ChEBI" id="CHEBI:58928"/>
    </ligand>
</feature>
<proteinExistence type="inferred from homology"/>
<sequence>MIYDLLIQNIKTLILPVSTAEPLKGKALDTLKVVEKGTVVVHEGKIVYSGPYSESFKARETIDATDRVVSPALVDAHTHLVHGGSREHEMALKRQGKSYLEILEAGGGILSTVEATRQASEEALFEKAEFALLTMIHHGVLALESKSGYGLDKENELKQLRVSKRLEKKYGLQMRHTFLGPHAIPKEATSREQFLQEMIDLLPEVKSIADFADIFCETGVFTLDESKRYMEAAKAQGLKVKIHADEIDPLGGLGLAIDEHAISADHLVSSSDADKKRLSESNTVAVLLPGTTFYLGKEDYADARGMLNQNGAIAIATDYNPGSCVTNNLQMVMAIAALKLKMSPNEIWNAVTVNAAKAIDVDAGTINEGDRANIVIWRAPNHEYIPYHYGVNHVEKVIQNGRLIVDRERQGLLNETTSSHS</sequence>
<dbReference type="NCBIfam" id="TIGR01224">
    <property type="entry name" value="hutI"/>
    <property type="match status" value="1"/>
</dbReference>
<dbReference type="Gene3D" id="3.20.20.140">
    <property type="entry name" value="Metal-dependent hydrolases"/>
    <property type="match status" value="1"/>
</dbReference>
<dbReference type="GO" id="GO:0005737">
    <property type="term" value="C:cytoplasm"/>
    <property type="evidence" value="ECO:0007669"/>
    <property type="project" value="UniProtKB-SubCell"/>
</dbReference>
<evidence type="ECO:0000256" key="6">
    <source>
        <dbReference type="ARBA" id="ARBA00023004"/>
    </source>
</evidence>
<feature type="binding site" evidence="7">
    <location>
        <position position="182"/>
    </location>
    <ligand>
        <name>4-imidazolone-5-propanoate</name>
        <dbReference type="ChEBI" id="CHEBI:77893"/>
    </ligand>
</feature>
<comment type="similarity">
    <text evidence="7">Belongs to the metallo-dependent hydrolases superfamily. HutI family.</text>
</comment>
<dbReference type="EC" id="3.5.2.7" evidence="1 7"/>
<dbReference type="PANTHER" id="PTHR42752">
    <property type="entry name" value="IMIDAZOLONEPROPIONASE"/>
    <property type="match status" value="1"/>
</dbReference>
<keyword evidence="6 7" id="KW-0408">Iron</keyword>
<dbReference type="FunFam" id="3.20.20.140:FF:000007">
    <property type="entry name" value="Imidazolonepropionase"/>
    <property type="match status" value="1"/>
</dbReference>
<organism evidence="9 10">
    <name type="scientific">Staphylococcus lutrae</name>
    <dbReference type="NCBI Taxonomy" id="155085"/>
    <lineage>
        <taxon>Bacteria</taxon>
        <taxon>Bacillati</taxon>
        <taxon>Bacillota</taxon>
        <taxon>Bacilli</taxon>
        <taxon>Bacillales</taxon>
        <taxon>Staphylococcaceae</taxon>
        <taxon>Staphylococcus</taxon>
    </lineage>
</organism>
<feature type="binding site" evidence="7">
    <location>
        <position position="243"/>
    </location>
    <ligand>
        <name>Zn(2+)</name>
        <dbReference type="ChEBI" id="CHEBI:29105"/>
    </ligand>
</feature>
<dbReference type="Pfam" id="PF01979">
    <property type="entry name" value="Amidohydro_1"/>
    <property type="match status" value="1"/>
</dbReference>
<keyword evidence="10" id="KW-1185">Reference proteome</keyword>
<feature type="binding site" evidence="7">
    <location>
        <position position="149"/>
    </location>
    <ligand>
        <name>N-formimidoyl-L-glutamate</name>
        <dbReference type="ChEBI" id="CHEBI:58928"/>
    </ligand>
</feature>
<dbReference type="InterPro" id="IPR005920">
    <property type="entry name" value="HutI"/>
</dbReference>
<evidence type="ECO:0000256" key="2">
    <source>
        <dbReference type="ARBA" id="ARBA00022723"/>
    </source>
</evidence>
<dbReference type="KEGG" id="slz:B5P37_03745"/>
<keyword evidence="3 7" id="KW-0378">Hydrolase</keyword>
<dbReference type="CDD" id="cd01296">
    <property type="entry name" value="Imidazolone-5PH"/>
    <property type="match status" value="1"/>
</dbReference>
<dbReference type="InterPro" id="IPR006680">
    <property type="entry name" value="Amidohydro-rel"/>
</dbReference>
<dbReference type="GO" id="GO:0008270">
    <property type="term" value="F:zinc ion binding"/>
    <property type="evidence" value="ECO:0007669"/>
    <property type="project" value="UniProtKB-UniRule"/>
</dbReference>
<dbReference type="Proteomes" id="UP000242864">
    <property type="component" value="Chromosome"/>
</dbReference>
<dbReference type="InterPro" id="IPR011059">
    <property type="entry name" value="Metal-dep_hydrolase_composite"/>
</dbReference>
<keyword evidence="4 7" id="KW-0369">Histidine metabolism</keyword>
<dbReference type="SUPFAM" id="SSF51556">
    <property type="entry name" value="Metallo-dependent hydrolases"/>
    <property type="match status" value="1"/>
</dbReference>
<evidence type="ECO:0000256" key="5">
    <source>
        <dbReference type="ARBA" id="ARBA00022833"/>
    </source>
</evidence>
<dbReference type="HAMAP" id="MF_00372">
    <property type="entry name" value="HutI"/>
    <property type="match status" value="1"/>
</dbReference>
<evidence type="ECO:0000256" key="4">
    <source>
        <dbReference type="ARBA" id="ARBA00022808"/>
    </source>
</evidence>
<feature type="domain" description="Amidohydrolase-related" evidence="8">
    <location>
        <begin position="68"/>
        <end position="401"/>
    </location>
</feature>
<protein>
    <recommendedName>
        <fullName evidence="1 7">Imidazolonepropionase</fullName>
        <ecNumber evidence="1 7">3.5.2.7</ecNumber>
    </recommendedName>
    <alternativeName>
        <fullName evidence="7">Imidazolone-5-propionate hydrolase</fullName>
    </alternativeName>
</protein>
<feature type="binding site" evidence="7">
    <location>
        <position position="318"/>
    </location>
    <ligand>
        <name>Zn(2+)</name>
        <dbReference type="ChEBI" id="CHEBI:29105"/>
    </ligand>
</feature>
<comment type="pathway">
    <text evidence="7">Amino-acid degradation; L-histidine degradation into L-glutamate; N-formimidoyl-L-glutamate from L-histidine: step 3/3.</text>
</comment>
<dbReference type="Gene3D" id="2.30.40.10">
    <property type="entry name" value="Urease, subunit C, domain 1"/>
    <property type="match status" value="1"/>
</dbReference>
<feature type="binding site" evidence="7">
    <location>
        <position position="77"/>
    </location>
    <ligand>
        <name>Zn(2+)</name>
        <dbReference type="ChEBI" id="CHEBI:29105"/>
    </ligand>
</feature>
<dbReference type="EMBL" id="CP020773">
    <property type="protein sequence ID" value="ARJ50485.1"/>
    <property type="molecule type" value="Genomic_DNA"/>
</dbReference>
<dbReference type="InterPro" id="IPR032466">
    <property type="entry name" value="Metal_Hydrolase"/>
</dbReference>
<dbReference type="GO" id="GO:0019556">
    <property type="term" value="P:L-histidine catabolic process to glutamate and formamide"/>
    <property type="evidence" value="ECO:0007669"/>
    <property type="project" value="UniProtKB-UniRule"/>
</dbReference>
<dbReference type="SUPFAM" id="SSF51338">
    <property type="entry name" value="Composite domain of metallo-dependent hydrolases"/>
    <property type="match status" value="2"/>
</dbReference>
<accession>A0AAC9RTP9</accession>
<comment type="cofactor">
    <cofactor evidence="7">
        <name>Zn(2+)</name>
        <dbReference type="ChEBI" id="CHEBI:29105"/>
    </cofactor>
    <cofactor evidence="7">
        <name>Fe(3+)</name>
        <dbReference type="ChEBI" id="CHEBI:29034"/>
    </cofactor>
    <text evidence="7">Binds 1 zinc or iron ion per subunit.</text>
</comment>
<keyword evidence="7" id="KW-0963">Cytoplasm</keyword>
<feature type="binding site" evidence="7">
    <location>
        <position position="246"/>
    </location>
    <ligand>
        <name>4-imidazolone-5-propanoate</name>
        <dbReference type="ChEBI" id="CHEBI:77893"/>
    </ligand>
</feature>
<feature type="binding site" evidence="7">
    <location>
        <position position="79"/>
    </location>
    <ligand>
        <name>Fe(3+)</name>
        <dbReference type="ChEBI" id="CHEBI:29034"/>
    </ligand>
</feature>
<comment type="catalytic activity">
    <reaction evidence="7">
        <text>4-imidazolone-5-propanoate + H2O = N-formimidoyl-L-glutamate</text>
        <dbReference type="Rhea" id="RHEA:23660"/>
        <dbReference type="ChEBI" id="CHEBI:15377"/>
        <dbReference type="ChEBI" id="CHEBI:58928"/>
        <dbReference type="ChEBI" id="CHEBI:77893"/>
        <dbReference type="EC" id="3.5.2.7"/>
    </reaction>
</comment>
<reference evidence="9 10" key="1">
    <citation type="submission" date="2017-04" db="EMBL/GenBank/DDBJ databases">
        <authorList>
            <person name="Veseli I.A."/>
            <person name="Tang C."/>
            <person name="Pombert J.-F."/>
        </authorList>
    </citation>
    <scope>NUCLEOTIDE SEQUENCE [LARGE SCALE GENOMIC DNA]</scope>
    <source>
        <strain evidence="9 10">ATCC 700373</strain>
    </source>
</reference>
<gene>
    <name evidence="7" type="primary">hutI</name>
    <name evidence="9" type="ORF">B5P37_03745</name>
</gene>
<evidence type="ECO:0000313" key="9">
    <source>
        <dbReference type="EMBL" id="ARJ50485.1"/>
    </source>
</evidence>
<evidence type="ECO:0000256" key="3">
    <source>
        <dbReference type="ARBA" id="ARBA00022801"/>
    </source>
</evidence>
<feature type="binding site" evidence="7">
    <location>
        <position position="79"/>
    </location>
    <ligand>
        <name>Zn(2+)</name>
        <dbReference type="ChEBI" id="CHEBI:29105"/>
    </ligand>
</feature>
<evidence type="ECO:0000256" key="7">
    <source>
        <dbReference type="HAMAP-Rule" id="MF_00372"/>
    </source>
</evidence>
<dbReference type="GO" id="GO:0005506">
    <property type="term" value="F:iron ion binding"/>
    <property type="evidence" value="ECO:0007669"/>
    <property type="project" value="UniProtKB-UniRule"/>
</dbReference>
<evidence type="ECO:0000259" key="8">
    <source>
        <dbReference type="Pfam" id="PF01979"/>
    </source>
</evidence>
<name>A0AAC9RTP9_9STAP</name>
<dbReference type="AlphaFoldDB" id="A0AAC9RTP9"/>
<feature type="binding site" evidence="7">
    <location>
        <position position="320"/>
    </location>
    <ligand>
        <name>N-formimidoyl-L-glutamate</name>
        <dbReference type="ChEBI" id="CHEBI:58928"/>
    </ligand>
</feature>
<dbReference type="GO" id="GO:0050480">
    <property type="term" value="F:imidazolonepropionase activity"/>
    <property type="evidence" value="ECO:0007669"/>
    <property type="project" value="UniProtKB-UniRule"/>
</dbReference>
<dbReference type="PANTHER" id="PTHR42752:SF1">
    <property type="entry name" value="IMIDAZOLONEPROPIONASE-RELATED"/>
    <property type="match status" value="1"/>
</dbReference>
<feature type="binding site" evidence="7">
    <location>
        <position position="323"/>
    </location>
    <ligand>
        <name>4-imidazolone-5-propanoate</name>
        <dbReference type="ChEBI" id="CHEBI:77893"/>
    </ligand>
</feature>